<accession>A0ABY8WI68</accession>
<keyword evidence="6" id="KW-1185">Reference proteome</keyword>
<dbReference type="InterPro" id="IPR008928">
    <property type="entry name" value="6-hairpin_glycosidase_sf"/>
</dbReference>
<evidence type="ECO:0000313" key="6">
    <source>
        <dbReference type="Proteomes" id="UP001240150"/>
    </source>
</evidence>
<dbReference type="InterPro" id="IPR027414">
    <property type="entry name" value="GH95_N_dom"/>
</dbReference>
<dbReference type="GO" id="GO:0016787">
    <property type="term" value="F:hydrolase activity"/>
    <property type="evidence" value="ECO:0007669"/>
    <property type="project" value="UniProtKB-KW"/>
</dbReference>
<protein>
    <submittedName>
        <fullName evidence="5">Glycoside hydrolase N-terminal domain-containing protein</fullName>
    </submittedName>
</protein>
<evidence type="ECO:0000259" key="4">
    <source>
        <dbReference type="Pfam" id="PF22124"/>
    </source>
</evidence>
<feature type="domain" description="Glycosyl hydrolase family 95 catalytic" evidence="4">
    <location>
        <begin position="290"/>
        <end position="641"/>
    </location>
</feature>
<gene>
    <name evidence="5" type="ORF">ACTOB_001038</name>
</gene>
<reference evidence="5 6" key="1">
    <citation type="submission" date="2023-06" db="EMBL/GenBank/DDBJ databases">
        <authorList>
            <person name="Yushchuk O."/>
            <person name="Binda E."/>
            <person name="Ruckert-Reed C."/>
            <person name="Fedorenko V."/>
            <person name="Kalinowski J."/>
            <person name="Marinelli F."/>
        </authorList>
    </citation>
    <scope>NUCLEOTIDE SEQUENCE [LARGE SCALE GENOMIC DNA]</scope>
    <source>
        <strain evidence="5 6">NRRL 3884</strain>
    </source>
</reference>
<evidence type="ECO:0000259" key="2">
    <source>
        <dbReference type="Pfam" id="PF14498"/>
    </source>
</evidence>
<feature type="region of interest" description="Disordered" evidence="1">
    <location>
        <begin position="171"/>
        <end position="206"/>
    </location>
</feature>
<feature type="domain" description="Glycosyl hydrolase family 95 N-terminal" evidence="2">
    <location>
        <begin position="7"/>
        <end position="152"/>
    </location>
</feature>
<proteinExistence type="predicted"/>
<dbReference type="PANTHER" id="PTHR31084:SF0">
    <property type="entry name" value="ALPHA-L-FUCOSIDASE 2"/>
    <property type="match status" value="1"/>
</dbReference>
<dbReference type="Pfam" id="PF22124">
    <property type="entry name" value="Glyco_hydro_95_cat"/>
    <property type="match status" value="1"/>
</dbReference>
<dbReference type="Gene3D" id="1.50.10.10">
    <property type="match status" value="1"/>
</dbReference>
<sequence>MSGSTIAAEDWEHALITGNGRQGALCYGSSAALRFTLAHERVFQPVTEPLPAPATAAALPRLREMLRDGRFAEAATEVCDLAAAEHPGFAETRWIDPLIGTATLTLIPDRPGRGWSRHTDFGTGVVRQQWDGGTCEAFFSRPADALLIRLTGGGGTLSLAPVAGLPERPVDFSVEGPGQHPAGGATEDPARHSAGPAAAGSGQHPVGGDLTLTARFRGADWAGALDGYTVTVRSWRTESGFVVAARTTPGLRPRPFTSMPDFEAALAAHAAEHGDLFGRARLDLPGDRRAQLLFDAGRYAIISSTGTRPPTLQGVWSGTWSPPWRSGWTIDGNLQAALLAVHTTGTPELMPPLFDLLDDLRDDLRENARRLYRLPGLYAPAHLGTHGKQNHFGPIWCLTFWTAGAAWLGRLYLEHYQHTGDRSFLDDRALPYLREVADFHLGFAEIDGGRARFSPSYSPENHPANTGSQATVDSALDVQTTGDVLRALLTHDPGDPRAPRWRALLDALPPHRITAAGELAEWLDPRFDDNHEHRHCSHLYPFYYAGDPAIEEDPALRAAAVATVRRRLRWWLSEASDEMGYGLALLGVAAARLGLAAEAYAALTRLAEAYWRPSLVPTHNRDHLFNVDLAGGFPALVAAMLLASRDVAPDGPARLRLLPALPAQWPAGGVHGLVARGPVRVDLRWQPGLVAATLTSPVTRDAVVTWPGGTVTVTLAAGVPHELRLPRQPGPERSR</sequence>
<evidence type="ECO:0000313" key="5">
    <source>
        <dbReference type="EMBL" id="WIM97510.1"/>
    </source>
</evidence>
<dbReference type="RefSeq" id="WP_284918910.1">
    <property type="nucleotide sequence ID" value="NZ_CP126980.1"/>
</dbReference>
<dbReference type="SUPFAM" id="SSF48208">
    <property type="entry name" value="Six-hairpin glycosidases"/>
    <property type="match status" value="1"/>
</dbReference>
<evidence type="ECO:0000259" key="3">
    <source>
        <dbReference type="Pfam" id="PF21307"/>
    </source>
</evidence>
<name>A0ABY8WI68_9ACTN</name>
<evidence type="ECO:0000256" key="1">
    <source>
        <dbReference type="SAM" id="MobiDB-lite"/>
    </source>
</evidence>
<dbReference type="Pfam" id="PF21307">
    <property type="entry name" value="Glyco_hydro_95_C"/>
    <property type="match status" value="1"/>
</dbReference>
<dbReference type="EMBL" id="CP126980">
    <property type="protein sequence ID" value="WIM97510.1"/>
    <property type="molecule type" value="Genomic_DNA"/>
</dbReference>
<dbReference type="PANTHER" id="PTHR31084">
    <property type="entry name" value="ALPHA-L-FUCOSIDASE 2"/>
    <property type="match status" value="1"/>
</dbReference>
<dbReference type="InterPro" id="IPR054363">
    <property type="entry name" value="GH95_cat"/>
</dbReference>
<dbReference type="InterPro" id="IPR049053">
    <property type="entry name" value="AFCA-like_C"/>
</dbReference>
<dbReference type="InterPro" id="IPR012341">
    <property type="entry name" value="6hp_glycosidase-like_sf"/>
</dbReference>
<keyword evidence="5" id="KW-0378">Hydrolase</keyword>
<dbReference type="Proteomes" id="UP001240150">
    <property type="component" value="Chromosome"/>
</dbReference>
<organism evidence="5 6">
    <name type="scientific">Actinoplanes oblitus</name>
    <dbReference type="NCBI Taxonomy" id="3040509"/>
    <lineage>
        <taxon>Bacteria</taxon>
        <taxon>Bacillati</taxon>
        <taxon>Actinomycetota</taxon>
        <taxon>Actinomycetes</taxon>
        <taxon>Micromonosporales</taxon>
        <taxon>Micromonosporaceae</taxon>
        <taxon>Actinoplanes</taxon>
    </lineage>
</organism>
<feature type="domain" description="Alpha fucosidase A-like C-terminal" evidence="3">
    <location>
        <begin position="655"/>
        <end position="708"/>
    </location>
</feature>
<dbReference type="Pfam" id="PF14498">
    <property type="entry name" value="Glyco_hyd_65N_2"/>
    <property type="match status" value="1"/>
</dbReference>